<dbReference type="AlphaFoldDB" id="A0A934KFD5"/>
<dbReference type="Gene3D" id="2.30.110.10">
    <property type="entry name" value="Electron Transport, Fmn-binding Protein, Chain A"/>
    <property type="match status" value="1"/>
</dbReference>
<evidence type="ECO:0000313" key="1">
    <source>
        <dbReference type="EMBL" id="MBJ7602386.1"/>
    </source>
</evidence>
<evidence type="ECO:0000313" key="2">
    <source>
        <dbReference type="Proteomes" id="UP000620075"/>
    </source>
</evidence>
<dbReference type="RefSeq" id="WP_338176865.1">
    <property type="nucleotide sequence ID" value="NZ_JAEKNQ010000019.1"/>
</dbReference>
<proteinExistence type="predicted"/>
<sequence length="297" mass="31943">MAAAVHLDAQAHELLTGAQLGMLAVSGQQLPLVNPTAFHFAGQRILTTTSRHAVKLRLARRQARAAFLVSSGQRALSFEGRLEIFDPLDLRSQLRAAREGPSFALGLAGYALKQAAYAGGYLLDLPAVPGQWWPQNRILLRFTPERARESGLDASAEDALPARLKHLPPGFASPLAGEGEAALAWWGTGGLVLTPALWAAAPDGAFLWANGPAGRGPFAAAVAIEHRHRFRASRQLGVCLRGHLAPDDEAAERVAARYPVHELGQGRGYRLDLVKVSWWRGFGVGTLPVLSAVRETR</sequence>
<accession>A0A934KFD5</accession>
<dbReference type="InterPro" id="IPR012349">
    <property type="entry name" value="Split_barrel_FMN-bd"/>
</dbReference>
<reference evidence="1 2" key="1">
    <citation type="submission" date="2020-10" db="EMBL/GenBank/DDBJ databases">
        <title>Ca. Dormibacterota MAGs.</title>
        <authorList>
            <person name="Montgomery K."/>
        </authorList>
    </citation>
    <scope>NUCLEOTIDE SEQUENCE [LARGE SCALE GENOMIC DNA]</scope>
    <source>
        <strain evidence="1">SC8811_S16_3</strain>
    </source>
</reference>
<gene>
    <name evidence="1" type="ORF">JF888_04220</name>
</gene>
<dbReference type="Proteomes" id="UP000620075">
    <property type="component" value="Unassembled WGS sequence"/>
</dbReference>
<dbReference type="EMBL" id="JAEKNQ010000019">
    <property type="protein sequence ID" value="MBJ7602386.1"/>
    <property type="molecule type" value="Genomic_DNA"/>
</dbReference>
<organism evidence="1 2">
    <name type="scientific">Candidatus Dormiibacter inghamiae</name>
    <dbReference type="NCBI Taxonomy" id="3127013"/>
    <lineage>
        <taxon>Bacteria</taxon>
        <taxon>Bacillati</taxon>
        <taxon>Candidatus Dormiibacterota</taxon>
        <taxon>Candidatus Dormibacteria</taxon>
        <taxon>Candidatus Dormibacterales</taxon>
        <taxon>Candidatus Dormibacteraceae</taxon>
        <taxon>Candidatus Dormiibacter</taxon>
    </lineage>
</organism>
<dbReference type="SUPFAM" id="SSF50475">
    <property type="entry name" value="FMN-binding split barrel"/>
    <property type="match status" value="1"/>
</dbReference>
<comment type="caution">
    <text evidence="1">The sequence shown here is derived from an EMBL/GenBank/DDBJ whole genome shotgun (WGS) entry which is preliminary data.</text>
</comment>
<protein>
    <submittedName>
        <fullName evidence="1">Pyridoxamine 5'-phosphate oxidase family protein</fullName>
    </submittedName>
</protein>
<name>A0A934KFD5_9BACT</name>